<dbReference type="Proteomes" id="UP001412067">
    <property type="component" value="Unassembled WGS sequence"/>
</dbReference>
<dbReference type="PANTHER" id="PTHR35132:SF1">
    <property type="entry name" value="SERINE_ARGININE REPETITIVE MATRIX-LIKE PROTEIN"/>
    <property type="match status" value="1"/>
</dbReference>
<sequence>MAAERNMEVEDPVRCADNASSSPEFEFWMVHNPSLHPPDLLTADEIFVDGVLLPLQLLSLSCSERPALPHSNSPGSPTEPMTSIIYSSTSRQIQPSLEAPACRGWCKRSDREIGEPDELPG</sequence>
<feature type="region of interest" description="Disordered" evidence="1">
    <location>
        <begin position="66"/>
        <end position="96"/>
    </location>
</feature>
<keyword evidence="3" id="KW-1185">Reference proteome</keyword>
<proteinExistence type="predicted"/>
<name>A0ABR2LCL6_9ASPA</name>
<reference evidence="2 3" key="1">
    <citation type="journal article" date="2022" name="Nat. Plants">
        <title>Genomes of leafy and leafless Platanthera orchids illuminate the evolution of mycoheterotrophy.</title>
        <authorList>
            <person name="Li M.H."/>
            <person name="Liu K.W."/>
            <person name="Li Z."/>
            <person name="Lu H.C."/>
            <person name="Ye Q.L."/>
            <person name="Zhang D."/>
            <person name="Wang J.Y."/>
            <person name="Li Y.F."/>
            <person name="Zhong Z.M."/>
            <person name="Liu X."/>
            <person name="Yu X."/>
            <person name="Liu D.K."/>
            <person name="Tu X.D."/>
            <person name="Liu B."/>
            <person name="Hao Y."/>
            <person name="Liao X.Y."/>
            <person name="Jiang Y.T."/>
            <person name="Sun W.H."/>
            <person name="Chen J."/>
            <person name="Chen Y.Q."/>
            <person name="Ai Y."/>
            <person name="Zhai J.W."/>
            <person name="Wu S.S."/>
            <person name="Zhou Z."/>
            <person name="Hsiao Y.Y."/>
            <person name="Wu W.L."/>
            <person name="Chen Y.Y."/>
            <person name="Lin Y.F."/>
            <person name="Hsu J.L."/>
            <person name="Li C.Y."/>
            <person name="Wang Z.W."/>
            <person name="Zhao X."/>
            <person name="Zhong W.Y."/>
            <person name="Ma X.K."/>
            <person name="Ma L."/>
            <person name="Huang J."/>
            <person name="Chen G.Z."/>
            <person name="Huang M.Z."/>
            <person name="Huang L."/>
            <person name="Peng D.H."/>
            <person name="Luo Y.B."/>
            <person name="Zou S.Q."/>
            <person name="Chen S.P."/>
            <person name="Lan S."/>
            <person name="Tsai W.C."/>
            <person name="Van de Peer Y."/>
            <person name="Liu Z.J."/>
        </authorList>
    </citation>
    <scope>NUCLEOTIDE SEQUENCE [LARGE SCALE GENOMIC DNA]</scope>
    <source>
        <strain evidence="2">Lor288</strain>
    </source>
</reference>
<comment type="caution">
    <text evidence="2">The sequence shown here is derived from an EMBL/GenBank/DDBJ whole genome shotgun (WGS) entry which is preliminary data.</text>
</comment>
<feature type="compositionally biased region" description="Polar residues" evidence="1">
    <location>
        <begin position="70"/>
        <end position="95"/>
    </location>
</feature>
<evidence type="ECO:0000256" key="1">
    <source>
        <dbReference type="SAM" id="MobiDB-lite"/>
    </source>
</evidence>
<dbReference type="EMBL" id="JBBWWR010000021">
    <property type="protein sequence ID" value="KAK8937849.1"/>
    <property type="molecule type" value="Genomic_DNA"/>
</dbReference>
<organism evidence="2 3">
    <name type="scientific">Platanthera guangdongensis</name>
    <dbReference type="NCBI Taxonomy" id="2320717"/>
    <lineage>
        <taxon>Eukaryota</taxon>
        <taxon>Viridiplantae</taxon>
        <taxon>Streptophyta</taxon>
        <taxon>Embryophyta</taxon>
        <taxon>Tracheophyta</taxon>
        <taxon>Spermatophyta</taxon>
        <taxon>Magnoliopsida</taxon>
        <taxon>Liliopsida</taxon>
        <taxon>Asparagales</taxon>
        <taxon>Orchidaceae</taxon>
        <taxon>Orchidoideae</taxon>
        <taxon>Orchideae</taxon>
        <taxon>Orchidinae</taxon>
        <taxon>Platanthera</taxon>
    </lineage>
</organism>
<evidence type="ECO:0000313" key="3">
    <source>
        <dbReference type="Proteomes" id="UP001412067"/>
    </source>
</evidence>
<accession>A0ABR2LCL6</accession>
<dbReference type="PANTHER" id="PTHR35132">
    <property type="entry name" value="SERINE/ARGININE REPETITIVE MATRIX-LIKE PROTEIN"/>
    <property type="match status" value="1"/>
</dbReference>
<evidence type="ECO:0000313" key="2">
    <source>
        <dbReference type="EMBL" id="KAK8937849.1"/>
    </source>
</evidence>
<protein>
    <submittedName>
        <fullName evidence="2">Uncharacterized protein</fullName>
    </submittedName>
</protein>
<gene>
    <name evidence="2" type="ORF">KSP40_PGU007035</name>
</gene>